<reference evidence="5 6" key="1">
    <citation type="journal article" date="2017" name="Chemistry">
        <title>Isolation, Biosynthesis and Chemical Modifications of Rubterolones A-F: Rare Tropolone Alkaloids from Actinomadura sp. 5-2.</title>
        <authorList>
            <person name="Guo H."/>
            <person name="Benndorf R."/>
            <person name="Leichnitz D."/>
            <person name="Klassen J.L."/>
            <person name="Vollmers J."/>
            <person name="Gorls H."/>
            <person name="Steinacker M."/>
            <person name="Weigel C."/>
            <person name="Dahse H.M."/>
            <person name="Kaster A.K."/>
            <person name="de Beer Z.W."/>
            <person name="Poulsen M."/>
            <person name="Beemelmanns C."/>
        </authorList>
    </citation>
    <scope>NUCLEOTIDE SEQUENCE [LARGE SCALE GENOMIC DNA]</scope>
    <source>
        <strain evidence="5 6">5-2</strain>
    </source>
</reference>
<evidence type="ECO:0000256" key="1">
    <source>
        <dbReference type="ARBA" id="ARBA00010515"/>
    </source>
</evidence>
<evidence type="ECO:0000259" key="4">
    <source>
        <dbReference type="Pfam" id="PF07859"/>
    </source>
</evidence>
<dbReference type="SUPFAM" id="SSF53474">
    <property type="entry name" value="alpha/beta-Hydrolases"/>
    <property type="match status" value="1"/>
</dbReference>
<keyword evidence="6" id="KW-1185">Reference proteome</keyword>
<evidence type="ECO:0000313" key="6">
    <source>
        <dbReference type="Proteomes" id="UP000242367"/>
    </source>
</evidence>
<evidence type="ECO:0000313" key="5">
    <source>
        <dbReference type="EMBL" id="POM24235.1"/>
    </source>
</evidence>
<accession>A0A2P4UGQ2</accession>
<sequence length="333" mass="35823">MDPLVEHRPGTTVRARLTARGLKLTAAPVLALWPLGQRALRPAFALDLAAPVALPTPRWARVERIKAGDVRAEWVRAPRAADDRVVLYFHGGGFFCCGLRTHRRMVARISAAAGASVLSVAYRQLPAAPLAVSVRDCVDAYRWLLEQGHDPARIVVAGDSAGGFLAFAATLRAMEEGLPRPAAIVAMAPLTDLDHTAKAAHPNARTDAYLPARRVRRLAELLTEGVVPLDPALSPVNADLSGLPPVLIQVGSTEMLLPDAELMAAKLSAAGVPCRLQVWEGQVHVFQVFADLVPEGLAALHEVGAFVREHTVPVAVPAPRLRRRRRIRRTAAA</sequence>
<feature type="active site" evidence="3">
    <location>
        <position position="160"/>
    </location>
</feature>
<dbReference type="InterPro" id="IPR033140">
    <property type="entry name" value="Lipase_GDXG_put_SER_AS"/>
</dbReference>
<dbReference type="GO" id="GO:0004806">
    <property type="term" value="F:triacylglycerol lipase activity"/>
    <property type="evidence" value="ECO:0007669"/>
    <property type="project" value="TreeGrafter"/>
</dbReference>
<dbReference type="EMBL" id="MTBP01000002">
    <property type="protein sequence ID" value="POM24235.1"/>
    <property type="molecule type" value="Genomic_DNA"/>
</dbReference>
<dbReference type="Proteomes" id="UP000242367">
    <property type="component" value="Unassembled WGS sequence"/>
</dbReference>
<gene>
    <name evidence="5" type="primary">lipF_2</name>
    <name evidence="5" type="ORF">BTM25_28630</name>
</gene>
<feature type="domain" description="Alpha/beta hydrolase fold-3" evidence="4">
    <location>
        <begin position="86"/>
        <end position="287"/>
    </location>
</feature>
<keyword evidence="2 5" id="KW-0378">Hydrolase</keyword>
<dbReference type="InterPro" id="IPR050300">
    <property type="entry name" value="GDXG_lipolytic_enzyme"/>
</dbReference>
<comment type="similarity">
    <text evidence="1">Belongs to the 'GDXG' lipolytic enzyme family.</text>
</comment>
<dbReference type="PROSITE" id="PS01174">
    <property type="entry name" value="LIPASE_GDXG_SER"/>
    <property type="match status" value="1"/>
</dbReference>
<dbReference type="Pfam" id="PF07859">
    <property type="entry name" value="Abhydrolase_3"/>
    <property type="match status" value="1"/>
</dbReference>
<organism evidence="5 6">
    <name type="scientific">Actinomadura rubteroloni</name>
    <dbReference type="NCBI Taxonomy" id="1926885"/>
    <lineage>
        <taxon>Bacteria</taxon>
        <taxon>Bacillati</taxon>
        <taxon>Actinomycetota</taxon>
        <taxon>Actinomycetes</taxon>
        <taxon>Streptosporangiales</taxon>
        <taxon>Thermomonosporaceae</taxon>
        <taxon>Actinomadura</taxon>
    </lineage>
</organism>
<dbReference type="RefSeq" id="WP_103563385.1">
    <property type="nucleotide sequence ID" value="NZ_MTBP01000002.1"/>
</dbReference>
<dbReference type="GO" id="GO:0106435">
    <property type="term" value="F:carboxylesterase activity"/>
    <property type="evidence" value="ECO:0007669"/>
    <property type="project" value="UniProtKB-EC"/>
</dbReference>
<comment type="caution">
    <text evidence="5">The sequence shown here is derived from an EMBL/GenBank/DDBJ whole genome shotgun (WGS) entry which is preliminary data.</text>
</comment>
<name>A0A2P4UGQ2_9ACTN</name>
<evidence type="ECO:0000256" key="2">
    <source>
        <dbReference type="ARBA" id="ARBA00022801"/>
    </source>
</evidence>
<dbReference type="EC" id="3.1.1.1" evidence="5"/>
<dbReference type="PANTHER" id="PTHR48081">
    <property type="entry name" value="AB HYDROLASE SUPERFAMILY PROTEIN C4A8.06C"/>
    <property type="match status" value="1"/>
</dbReference>
<proteinExistence type="inferred from homology"/>
<dbReference type="InterPro" id="IPR029058">
    <property type="entry name" value="AB_hydrolase_fold"/>
</dbReference>
<evidence type="ECO:0000256" key="3">
    <source>
        <dbReference type="PROSITE-ProRule" id="PRU10038"/>
    </source>
</evidence>
<dbReference type="InterPro" id="IPR013094">
    <property type="entry name" value="AB_hydrolase_3"/>
</dbReference>
<dbReference type="AlphaFoldDB" id="A0A2P4UGQ2"/>
<dbReference type="Gene3D" id="3.40.50.1820">
    <property type="entry name" value="alpha/beta hydrolase"/>
    <property type="match status" value="1"/>
</dbReference>
<dbReference type="PANTHER" id="PTHR48081:SF30">
    <property type="entry name" value="ACETYL-HYDROLASE LIPR-RELATED"/>
    <property type="match status" value="1"/>
</dbReference>
<protein>
    <submittedName>
        <fullName evidence="5">Carboxylesterase LipF</fullName>
        <ecNumber evidence="5">3.1.1.1</ecNumber>
    </submittedName>
</protein>